<dbReference type="SUPFAM" id="SSF64182">
    <property type="entry name" value="DHH phosphoesterases"/>
    <property type="match status" value="1"/>
</dbReference>
<dbReference type="PATRIC" id="fig|540747.5.peg.5806"/>
<keyword evidence="3" id="KW-1185">Reference proteome</keyword>
<reference evidence="2 4" key="2">
    <citation type="submission" date="2018-08" db="EMBL/GenBank/DDBJ databases">
        <title>Genetic Globetrotter - A new plasmid hitch-hiking vast phylogenetic and geographic distances.</title>
        <authorList>
            <person name="Vollmers J."/>
            <person name="Petersen J."/>
        </authorList>
    </citation>
    <scope>NUCLEOTIDE SEQUENCE [LARGE SCALE GENOMIC DNA]</scope>
    <source>
        <strain evidence="2 4">DSM 26383</strain>
    </source>
</reference>
<evidence type="ECO:0000313" key="3">
    <source>
        <dbReference type="Proteomes" id="UP000051401"/>
    </source>
</evidence>
<dbReference type="PANTHER" id="PTHR46922:SF4">
    <property type="entry name" value="DHHA1 DOMAIN PROTEIN"/>
    <property type="match status" value="1"/>
</dbReference>
<evidence type="ECO:0000313" key="4">
    <source>
        <dbReference type="Proteomes" id="UP000325785"/>
    </source>
</evidence>
<gene>
    <name evidence="2" type="ORF">RIdsm_02557</name>
    <name evidence="1" type="ORF">XM52_13820</name>
</gene>
<dbReference type="EMBL" id="CP031598">
    <property type="protein sequence ID" value="QEW26755.1"/>
    <property type="molecule type" value="Genomic_DNA"/>
</dbReference>
<evidence type="ECO:0000313" key="2">
    <source>
        <dbReference type="EMBL" id="QEW26755.1"/>
    </source>
</evidence>
<dbReference type="STRING" id="540747.SAMN04488031_101786"/>
<dbReference type="Gene3D" id="3.10.310.30">
    <property type="match status" value="1"/>
</dbReference>
<organism evidence="1 3">
    <name type="scientific">Roseovarius indicus</name>
    <dbReference type="NCBI Taxonomy" id="540747"/>
    <lineage>
        <taxon>Bacteria</taxon>
        <taxon>Pseudomonadati</taxon>
        <taxon>Pseudomonadota</taxon>
        <taxon>Alphaproteobacteria</taxon>
        <taxon>Rhodobacterales</taxon>
        <taxon>Roseobacteraceae</taxon>
        <taxon>Roseovarius</taxon>
    </lineage>
</organism>
<dbReference type="InterPro" id="IPR038763">
    <property type="entry name" value="DHH_sf"/>
</dbReference>
<evidence type="ECO:0000313" key="1">
    <source>
        <dbReference type="EMBL" id="KRS17547.1"/>
    </source>
</evidence>
<protein>
    <submittedName>
        <fullName evidence="2">Putative phosphohydrolase (DHH superfamily)</fullName>
    </submittedName>
</protein>
<dbReference type="RefSeq" id="WP_057816724.1">
    <property type="nucleotide sequence ID" value="NZ_CP031598.1"/>
</dbReference>
<dbReference type="Proteomes" id="UP000325785">
    <property type="component" value="Chromosome"/>
</dbReference>
<reference evidence="1 3" key="1">
    <citation type="submission" date="2015-04" db="EMBL/GenBank/DDBJ databases">
        <title>The draft genome sequence of Roseovarius indicus B108T.</title>
        <authorList>
            <person name="Li G."/>
            <person name="Lai Q."/>
            <person name="Shao Z."/>
            <person name="Yan P."/>
        </authorList>
    </citation>
    <scope>NUCLEOTIDE SEQUENCE [LARGE SCALE GENOMIC DNA]</scope>
    <source>
        <strain evidence="1 3">B108</strain>
    </source>
</reference>
<name>A0A0T5P8H9_9RHOB</name>
<keyword evidence="2" id="KW-0378">Hydrolase</keyword>
<dbReference type="PANTHER" id="PTHR46922">
    <property type="entry name" value="DHHA1 DOMAIN PROTEIN"/>
    <property type="match status" value="1"/>
</dbReference>
<proteinExistence type="predicted"/>
<dbReference type="Proteomes" id="UP000051401">
    <property type="component" value="Unassembled WGS sequence"/>
</dbReference>
<accession>A0A0T5P8H9</accession>
<dbReference type="KEGG" id="rid:RIdsm_02557"/>
<sequence length="282" mass="31637">MTPDVCIYHANCDDGFAAAYAVWKRFGDAVEYVPCQYGQDTPDVTGKDVLIVDFSFKKDVMNEIADAAKRVIVLDHHKTAEAELEGFMKLECAGGPFEKRYADRMMSGVGVCFDMEKSGCRLAWEYCFGNEPMPDWFAAVEDRDLWRFDLRGTKEICIAIRSMPRDFELWDMFTAERLANEGVAIRRYVDMIVSNICDTAFEEDVAGHRVPVAACSYDFVSEVAHELLNRNPEAPFAACVVRTYDGVTYSLRSMDDRMDVSEIAKDNGGGGHRNAAGFRVAA</sequence>
<dbReference type="EMBL" id="LAXI01000007">
    <property type="protein sequence ID" value="KRS17547.1"/>
    <property type="molecule type" value="Genomic_DNA"/>
</dbReference>
<dbReference type="GO" id="GO:0016787">
    <property type="term" value="F:hydrolase activity"/>
    <property type="evidence" value="ECO:0007669"/>
    <property type="project" value="UniProtKB-KW"/>
</dbReference>
<dbReference type="AlphaFoldDB" id="A0A0T5P8H9"/>
<dbReference type="OrthoDB" id="10630at2"/>